<proteinExistence type="predicted"/>
<keyword evidence="1" id="KW-1133">Transmembrane helix</keyword>
<organism evidence="2 3">
    <name type="scientific">Streptomyces albipurpureus</name>
    <dbReference type="NCBI Taxonomy" id="2897419"/>
    <lineage>
        <taxon>Bacteria</taxon>
        <taxon>Bacillati</taxon>
        <taxon>Actinomycetota</taxon>
        <taxon>Actinomycetes</taxon>
        <taxon>Kitasatosporales</taxon>
        <taxon>Streptomycetaceae</taxon>
        <taxon>Streptomyces</taxon>
    </lineage>
</organism>
<feature type="transmembrane region" description="Helical" evidence="1">
    <location>
        <begin position="251"/>
        <end position="270"/>
    </location>
</feature>
<dbReference type="Proteomes" id="UP001431429">
    <property type="component" value="Unassembled WGS sequence"/>
</dbReference>
<feature type="transmembrane region" description="Helical" evidence="1">
    <location>
        <begin position="62"/>
        <end position="84"/>
    </location>
</feature>
<feature type="transmembrane region" description="Helical" evidence="1">
    <location>
        <begin position="96"/>
        <end position="129"/>
    </location>
</feature>
<evidence type="ECO:0000256" key="1">
    <source>
        <dbReference type="SAM" id="Phobius"/>
    </source>
</evidence>
<sequence>MVTASSVPLYVLWAVWLATGGGDLAAQLAWTGFVERHPWSAYNLSWYGGMHTANYSLLAPPLMAAFGVQAVSVASGLVSTWALTRIFQRAEVRQPLWPALLGAVAIWCNIASGRTTFALGVAIGLLALLWLRRTVLAAFLCALATMASPVAGLFLLVAGAAYLLERRWRRAVALVVPPALVVGAVTVLFPFAGEMPMSPGKLWLPLLVCSAVVLAAPKDWRTVRFGAGIYGLGVVLTFFIASPIGTNVERLAGLAGPPVLLAAVLAQGGFARLLRSVSQGPAGALQAALVVVLAVNTGWVLEKTEDDLVVSTHVPGWASNTAGVVGALERLGADRTRVEVVPARNHRESAVLPSHVNLARGWNRQLDVERGRLFYDGSLDPSTYRQWLDRWGVGLVVVPHGQIDGPAEGEAAIVKSAPQWLERVWGDEGWTVYQVQDPVPLVSSPGTTVRSDAAELVVRMPAAGSVTVRVAYSPWLRAQGACLRPEGEWTRLTVERAGEYRLGSRYGLARQTEC</sequence>
<name>A0ABT0UPW6_9ACTN</name>
<gene>
    <name evidence="2" type="ORF">NBG84_13375</name>
</gene>
<evidence type="ECO:0008006" key="4">
    <source>
        <dbReference type="Google" id="ProtNLM"/>
    </source>
</evidence>
<protein>
    <recommendedName>
        <fullName evidence="4">Integral membrane protein</fullName>
    </recommendedName>
</protein>
<reference evidence="2" key="1">
    <citation type="submission" date="2022-06" db="EMBL/GenBank/DDBJ databases">
        <title>Genome public.</title>
        <authorList>
            <person name="Sun Q."/>
        </authorList>
    </citation>
    <scope>NUCLEOTIDE SEQUENCE</scope>
    <source>
        <strain evidence="2">CWNU-1</strain>
    </source>
</reference>
<dbReference type="EMBL" id="JAMQAW010000010">
    <property type="protein sequence ID" value="MCM2389276.1"/>
    <property type="molecule type" value="Genomic_DNA"/>
</dbReference>
<accession>A0ABT0UPW6</accession>
<feature type="transmembrane region" description="Helical" evidence="1">
    <location>
        <begin position="227"/>
        <end position="245"/>
    </location>
</feature>
<feature type="transmembrane region" description="Helical" evidence="1">
    <location>
        <begin position="135"/>
        <end position="164"/>
    </location>
</feature>
<keyword evidence="1" id="KW-0472">Membrane</keyword>
<dbReference type="RefSeq" id="WP_250919757.1">
    <property type="nucleotide sequence ID" value="NZ_JAMQAW010000010.1"/>
</dbReference>
<evidence type="ECO:0000313" key="3">
    <source>
        <dbReference type="Proteomes" id="UP001431429"/>
    </source>
</evidence>
<comment type="caution">
    <text evidence="2">The sequence shown here is derived from an EMBL/GenBank/DDBJ whole genome shotgun (WGS) entry which is preliminary data.</text>
</comment>
<keyword evidence="3" id="KW-1185">Reference proteome</keyword>
<feature type="transmembrane region" description="Helical" evidence="1">
    <location>
        <begin position="171"/>
        <end position="191"/>
    </location>
</feature>
<evidence type="ECO:0000313" key="2">
    <source>
        <dbReference type="EMBL" id="MCM2389276.1"/>
    </source>
</evidence>
<keyword evidence="1" id="KW-0812">Transmembrane</keyword>